<keyword evidence="11" id="KW-0963">Cytoplasm</keyword>
<evidence type="ECO:0000256" key="7">
    <source>
        <dbReference type="ARBA" id="ARBA00022898"/>
    </source>
</evidence>
<comment type="function">
    <text evidence="1 11">Catalyzes the reversible conversion of 3-phosphohydroxypyruvate to phosphoserine and of 3-hydroxy-2-oxo-4-phosphonooxybutanoate to phosphohydroxythreonine.</text>
</comment>
<name>A0ABT6TQX4_9BACL</name>
<dbReference type="SUPFAM" id="SSF53383">
    <property type="entry name" value="PLP-dependent transferases"/>
    <property type="match status" value="1"/>
</dbReference>
<protein>
    <recommendedName>
        <fullName evidence="11">Phosphoserine aminotransferase</fullName>
        <ecNumber evidence="11">2.6.1.52</ecNumber>
    </recommendedName>
    <alternativeName>
        <fullName evidence="11">Phosphohydroxythreonine aminotransferase</fullName>
        <shortName evidence="11">PSAT</shortName>
    </alternativeName>
</protein>
<keyword evidence="6 11" id="KW-0808">Transferase</keyword>
<evidence type="ECO:0000313" key="13">
    <source>
        <dbReference type="EMBL" id="MDI4648700.1"/>
    </source>
</evidence>
<feature type="binding site" evidence="11">
    <location>
        <position position="199"/>
    </location>
    <ligand>
        <name>pyridoxal 5'-phosphate</name>
        <dbReference type="ChEBI" id="CHEBI:597326"/>
    </ligand>
</feature>
<feature type="binding site" evidence="11">
    <location>
        <position position="103"/>
    </location>
    <ligand>
        <name>pyridoxal 5'-phosphate</name>
        <dbReference type="ChEBI" id="CHEBI:597326"/>
    </ligand>
</feature>
<dbReference type="PIRSF" id="PIRSF000525">
    <property type="entry name" value="SerC"/>
    <property type="match status" value="1"/>
</dbReference>
<dbReference type="RefSeq" id="WP_282911395.1">
    <property type="nucleotide sequence ID" value="NZ_JAGRPV010000001.1"/>
</dbReference>
<evidence type="ECO:0000256" key="6">
    <source>
        <dbReference type="ARBA" id="ARBA00022679"/>
    </source>
</evidence>
<evidence type="ECO:0000256" key="5">
    <source>
        <dbReference type="ARBA" id="ARBA00022605"/>
    </source>
</evidence>
<comment type="caution">
    <text evidence="11">Lacks conserved residue(s) required for the propagation of feature annotation.</text>
</comment>
<feature type="binding site" evidence="11">
    <location>
        <position position="156"/>
    </location>
    <ligand>
        <name>pyridoxal 5'-phosphate</name>
        <dbReference type="ChEBI" id="CHEBI:597326"/>
    </ligand>
</feature>
<keyword evidence="14" id="KW-1185">Reference proteome</keyword>
<comment type="cofactor">
    <cofactor evidence="11">
        <name>pyridoxal 5'-phosphate</name>
        <dbReference type="ChEBI" id="CHEBI:597326"/>
    </cofactor>
    <text evidence="11">Binds 1 pyridoxal phosphate per subunit.</text>
</comment>
<evidence type="ECO:0000256" key="3">
    <source>
        <dbReference type="ARBA" id="ARBA00006904"/>
    </source>
</evidence>
<evidence type="ECO:0000256" key="1">
    <source>
        <dbReference type="ARBA" id="ARBA00003483"/>
    </source>
</evidence>
<comment type="similarity">
    <text evidence="3 11">Belongs to the class-V pyridoxal-phosphate-dependent aminotransferase family. SerC subfamily.</text>
</comment>
<comment type="subunit">
    <text evidence="11">Homodimer.</text>
</comment>
<dbReference type="NCBIfam" id="NF003764">
    <property type="entry name" value="PRK05355.1"/>
    <property type="match status" value="1"/>
</dbReference>
<proteinExistence type="inferred from homology"/>
<keyword evidence="8 11" id="KW-0718">Serine biosynthesis</keyword>
<dbReference type="InterPro" id="IPR015421">
    <property type="entry name" value="PyrdxlP-dep_Trfase_major"/>
</dbReference>
<evidence type="ECO:0000313" key="14">
    <source>
        <dbReference type="Proteomes" id="UP001161691"/>
    </source>
</evidence>
<evidence type="ECO:0000256" key="2">
    <source>
        <dbReference type="ARBA" id="ARBA00005099"/>
    </source>
</evidence>
<evidence type="ECO:0000256" key="11">
    <source>
        <dbReference type="HAMAP-Rule" id="MF_00160"/>
    </source>
</evidence>
<dbReference type="InterPro" id="IPR015424">
    <property type="entry name" value="PyrdxlP-dep_Trfase"/>
</dbReference>
<evidence type="ECO:0000256" key="4">
    <source>
        <dbReference type="ARBA" id="ARBA00022576"/>
    </source>
</evidence>
<comment type="catalytic activity">
    <reaction evidence="10 11">
        <text>O-phospho-L-serine + 2-oxoglutarate = 3-phosphooxypyruvate + L-glutamate</text>
        <dbReference type="Rhea" id="RHEA:14329"/>
        <dbReference type="ChEBI" id="CHEBI:16810"/>
        <dbReference type="ChEBI" id="CHEBI:18110"/>
        <dbReference type="ChEBI" id="CHEBI:29985"/>
        <dbReference type="ChEBI" id="CHEBI:57524"/>
        <dbReference type="EC" id="2.6.1.52"/>
    </reaction>
</comment>
<dbReference type="EC" id="2.6.1.52" evidence="11"/>
<feature type="modified residue" description="N6-(pyridoxal phosphate)lysine" evidence="11">
    <location>
        <position position="200"/>
    </location>
</feature>
<dbReference type="GO" id="GO:0004648">
    <property type="term" value="F:O-phospho-L-serine:2-oxoglutarate aminotransferase activity"/>
    <property type="evidence" value="ECO:0007669"/>
    <property type="project" value="UniProtKB-EC"/>
</dbReference>
<dbReference type="Pfam" id="PF00266">
    <property type="entry name" value="Aminotran_5"/>
    <property type="match status" value="1"/>
</dbReference>
<evidence type="ECO:0000256" key="10">
    <source>
        <dbReference type="ARBA" id="ARBA00049007"/>
    </source>
</evidence>
<feature type="binding site" evidence="11">
    <location>
        <position position="42"/>
    </location>
    <ligand>
        <name>L-glutamate</name>
        <dbReference type="ChEBI" id="CHEBI:29985"/>
    </ligand>
</feature>
<comment type="pathway">
    <text evidence="2 11">Amino-acid biosynthesis; L-serine biosynthesis; L-serine from 3-phospho-D-glycerate: step 2/3.</text>
</comment>
<accession>A0ABT6TQX4</accession>
<dbReference type="PANTHER" id="PTHR43247">
    <property type="entry name" value="PHOSPHOSERINE AMINOTRANSFERASE"/>
    <property type="match status" value="1"/>
</dbReference>
<dbReference type="PANTHER" id="PTHR43247:SF1">
    <property type="entry name" value="PHOSPHOSERINE AMINOTRANSFERASE"/>
    <property type="match status" value="1"/>
</dbReference>
<comment type="caution">
    <text evidence="13">The sequence shown here is derived from an EMBL/GenBank/DDBJ whole genome shotgun (WGS) entry which is preliminary data.</text>
</comment>
<comment type="catalytic activity">
    <reaction evidence="9 11">
        <text>4-(phosphooxy)-L-threonine + 2-oxoglutarate = (R)-3-hydroxy-2-oxo-4-phosphooxybutanoate + L-glutamate</text>
        <dbReference type="Rhea" id="RHEA:16573"/>
        <dbReference type="ChEBI" id="CHEBI:16810"/>
        <dbReference type="ChEBI" id="CHEBI:29985"/>
        <dbReference type="ChEBI" id="CHEBI:58452"/>
        <dbReference type="ChEBI" id="CHEBI:58538"/>
        <dbReference type="EC" id="2.6.1.52"/>
    </reaction>
</comment>
<feature type="domain" description="Aminotransferase class V" evidence="12">
    <location>
        <begin position="4"/>
        <end position="350"/>
    </location>
</feature>
<feature type="binding site" evidence="11">
    <location>
        <begin position="246"/>
        <end position="247"/>
    </location>
    <ligand>
        <name>pyridoxal 5'-phosphate</name>
        <dbReference type="ChEBI" id="CHEBI:597326"/>
    </ligand>
</feature>
<dbReference type="Gene3D" id="3.40.640.10">
    <property type="entry name" value="Type I PLP-dependent aspartate aminotransferase-like (Major domain)"/>
    <property type="match status" value="1"/>
</dbReference>
<keyword evidence="7 11" id="KW-0663">Pyridoxal phosphate</keyword>
<feature type="binding site" evidence="11">
    <location>
        <position position="176"/>
    </location>
    <ligand>
        <name>pyridoxal 5'-phosphate</name>
        <dbReference type="ChEBI" id="CHEBI:597326"/>
    </ligand>
</feature>
<dbReference type="Gene3D" id="3.90.1150.10">
    <property type="entry name" value="Aspartate Aminotransferase, domain 1"/>
    <property type="match status" value="1"/>
</dbReference>
<dbReference type="InterPro" id="IPR015422">
    <property type="entry name" value="PyrdxlP-dep_Trfase_small"/>
</dbReference>
<keyword evidence="5 11" id="KW-0028">Amino-acid biosynthesis</keyword>
<dbReference type="Proteomes" id="UP001161691">
    <property type="component" value="Unassembled WGS sequence"/>
</dbReference>
<keyword evidence="4 11" id="KW-0032">Aminotransferase</keyword>
<evidence type="ECO:0000256" key="8">
    <source>
        <dbReference type="ARBA" id="ARBA00023299"/>
    </source>
</evidence>
<evidence type="ECO:0000259" key="12">
    <source>
        <dbReference type="Pfam" id="PF00266"/>
    </source>
</evidence>
<evidence type="ECO:0000256" key="9">
    <source>
        <dbReference type="ARBA" id="ARBA00047630"/>
    </source>
</evidence>
<feature type="binding site" evidence="11">
    <location>
        <begin position="77"/>
        <end position="78"/>
    </location>
    <ligand>
        <name>pyridoxal 5'-phosphate</name>
        <dbReference type="ChEBI" id="CHEBI:597326"/>
    </ligand>
</feature>
<reference evidence="13" key="1">
    <citation type="submission" date="2023-04" db="EMBL/GenBank/DDBJ databases">
        <title>Comparative genomic analysis of Cohnella hashimotonis sp. nov., isolated from the International Space Station.</title>
        <authorList>
            <person name="Venkateswaran K."/>
            <person name="Simpson A."/>
        </authorList>
    </citation>
    <scope>NUCLEOTIDE SEQUENCE</scope>
    <source>
        <strain evidence="13">F6_2S_P_1</strain>
    </source>
</reference>
<dbReference type="HAMAP" id="MF_00160">
    <property type="entry name" value="SerC_aminotrans_5"/>
    <property type="match status" value="1"/>
</dbReference>
<dbReference type="EMBL" id="JAGRPV010000001">
    <property type="protein sequence ID" value="MDI4648700.1"/>
    <property type="molecule type" value="Genomic_DNA"/>
</dbReference>
<comment type="subcellular location">
    <subcellularLocation>
        <location evidence="11">Cytoplasm</location>
    </subcellularLocation>
</comment>
<gene>
    <name evidence="11 13" type="primary">serC</name>
    <name evidence="13" type="ORF">KB449_27345</name>
</gene>
<organism evidence="13 14">
    <name type="scientific">Cohnella hashimotonis</name>
    <dbReference type="NCBI Taxonomy" id="2826895"/>
    <lineage>
        <taxon>Bacteria</taxon>
        <taxon>Bacillati</taxon>
        <taxon>Bacillota</taxon>
        <taxon>Bacilli</taxon>
        <taxon>Bacillales</taxon>
        <taxon>Paenibacillaceae</taxon>
        <taxon>Cohnella</taxon>
    </lineage>
</organism>
<sequence length="370" mass="39569">MDRTYNFNPGPAALPLEVLEQGRDSFVEYGGQGMSLMEMSHRSKPVEGMIAETERLLLELIGLEDAGYRVLFMSGGASAQFALLAMNLLAAGKAGRYVLSGSFAEKAYEEALTVGAAEVLASGKGTGWARLPNLEAALTGLTEGDTAYAHVTTNNTIEGSQFKTFPDTGGIPLIGDMTSDILSRQIDWTRFAMFYAGAQKNLGPAGVTAVVIREDLLAASAKANANAKVPVIFRYATYASNNSLYNTPPVHSIYMMKLMLEWTKRQGGVAAMEARSAEKAALLYEAIDGSGGFYGGIVEKPDRSAMNATWRLPDESLEKAFVQEAQAAGFAGLAGHRSVGGIRASIYNGVPVEACRALAAFMDDFRNRRG</sequence>
<dbReference type="InterPro" id="IPR022278">
    <property type="entry name" value="Pser_aminoTfrase"/>
</dbReference>
<dbReference type="InterPro" id="IPR000192">
    <property type="entry name" value="Aminotrans_V_dom"/>
</dbReference>